<proteinExistence type="predicted"/>
<evidence type="ECO:0000256" key="1">
    <source>
        <dbReference type="SAM" id="MobiDB-lite"/>
    </source>
</evidence>
<evidence type="ECO:0000313" key="2">
    <source>
        <dbReference type="EMBL" id="CAB0041946.1"/>
    </source>
</evidence>
<name>A0A6H5IYA5_9HYME</name>
<dbReference type="EMBL" id="CADCXV010001139">
    <property type="protein sequence ID" value="CAB0041946.1"/>
    <property type="molecule type" value="Genomic_DNA"/>
</dbReference>
<dbReference type="Proteomes" id="UP000479190">
    <property type="component" value="Unassembled WGS sequence"/>
</dbReference>
<feature type="non-terminal residue" evidence="2">
    <location>
        <position position="1"/>
    </location>
</feature>
<sequence>IRRCDSFVQRGQSAPIAIGPGAEDIHTHTNALSLRYRPLGTRQSHSSSQHTRIRRATRPELADRPITSIRTDLKLTSNLRRALTSDRLRCSSIIKPSSGSARWCTCRRGCGLMPTSGDGIQCWMQHSVHWLCTSRLGELFSRRTASRHEPRKITHKPFWGELASRATVTSTCHNSNKPSRRRFSRRTLRFRISVVYGAQHNRTFALGLSLTSKLLLLPWQKSHVSSCCGLELICAIIVASAGMLFRRSSVSSRTMSRRRSAVTRCSLLLLLLRGPEKTRKTHTHTHASREVCREVAARRLLPCARHTIT</sequence>
<organism evidence="2 3">
    <name type="scientific">Trichogramma brassicae</name>
    <dbReference type="NCBI Taxonomy" id="86971"/>
    <lineage>
        <taxon>Eukaryota</taxon>
        <taxon>Metazoa</taxon>
        <taxon>Ecdysozoa</taxon>
        <taxon>Arthropoda</taxon>
        <taxon>Hexapoda</taxon>
        <taxon>Insecta</taxon>
        <taxon>Pterygota</taxon>
        <taxon>Neoptera</taxon>
        <taxon>Endopterygota</taxon>
        <taxon>Hymenoptera</taxon>
        <taxon>Apocrita</taxon>
        <taxon>Proctotrupomorpha</taxon>
        <taxon>Chalcidoidea</taxon>
        <taxon>Trichogrammatidae</taxon>
        <taxon>Trichogramma</taxon>
    </lineage>
</organism>
<accession>A0A6H5IYA5</accession>
<evidence type="ECO:0000313" key="3">
    <source>
        <dbReference type="Proteomes" id="UP000479190"/>
    </source>
</evidence>
<reference evidence="2 3" key="1">
    <citation type="submission" date="2020-02" db="EMBL/GenBank/DDBJ databases">
        <authorList>
            <person name="Ferguson B K."/>
        </authorList>
    </citation>
    <scope>NUCLEOTIDE SEQUENCE [LARGE SCALE GENOMIC DNA]</scope>
</reference>
<protein>
    <submittedName>
        <fullName evidence="2">Uncharacterized protein</fullName>
    </submittedName>
</protein>
<dbReference type="AlphaFoldDB" id="A0A6H5IYA5"/>
<feature type="region of interest" description="Disordered" evidence="1">
    <location>
        <begin position="40"/>
        <end position="62"/>
    </location>
</feature>
<gene>
    <name evidence="2" type="ORF">TBRA_LOCUS13590</name>
</gene>
<feature type="compositionally biased region" description="Polar residues" evidence="1">
    <location>
        <begin position="41"/>
        <end position="50"/>
    </location>
</feature>
<keyword evidence="3" id="KW-1185">Reference proteome</keyword>